<evidence type="ECO:0000313" key="2">
    <source>
        <dbReference type="Proteomes" id="UP001165427"/>
    </source>
</evidence>
<gene>
    <name evidence="1" type="ORF">MRX98_09525</name>
</gene>
<comment type="caution">
    <text evidence="1">The sequence shown here is derived from an EMBL/GenBank/DDBJ whole genome shotgun (WGS) entry which is preliminary data.</text>
</comment>
<dbReference type="Proteomes" id="UP001165427">
    <property type="component" value="Unassembled WGS sequence"/>
</dbReference>
<dbReference type="RefSeq" id="WP_246906337.1">
    <property type="nucleotide sequence ID" value="NZ_JALJRB010000008.1"/>
</dbReference>
<dbReference type="InterPro" id="IPR027417">
    <property type="entry name" value="P-loop_NTPase"/>
</dbReference>
<dbReference type="Gene3D" id="3.40.50.300">
    <property type="entry name" value="P-loop containing nucleotide triphosphate hydrolases"/>
    <property type="match status" value="1"/>
</dbReference>
<sequence length="241" mass="25559">MPAQIAINGIVIIVGNYGSGKTEVAINLAVDRQAAGQRVRVADLDLVNPYFRTREARRPLEALGIEMVLPPEGLLQADLPILVPQVAGLIRDPGDLAILDAGGDDVGATVLAALAEAFAKSEAPVRMLQVVNPFRPNTDSVEGCQAMRKAIESASHRQVTGWIGNAHMLDETTVEHIARGYALMQALVADSGLPLVCMTAAAALMPAIGALDVDCPMLAVRRQLVPPWQKPVPLQPEKSNG</sequence>
<accession>A0AA41R1K9</accession>
<protein>
    <submittedName>
        <fullName evidence="1">Cobalamin biosynthesis protein CbiA</fullName>
    </submittedName>
</protein>
<reference evidence="1" key="1">
    <citation type="submission" date="2022-04" db="EMBL/GenBank/DDBJ databases">
        <title>Desulfatitalea alkaliphila sp. nov., a novel anaerobic sulfate-reducing bacterium isolated from terrestrial mud volcano, Taman Peninsula, Russia.</title>
        <authorList>
            <person name="Khomyakova M.A."/>
            <person name="Merkel A.Y."/>
            <person name="Slobodkin A.I."/>
        </authorList>
    </citation>
    <scope>NUCLEOTIDE SEQUENCE</scope>
    <source>
        <strain evidence="1">M08but</strain>
    </source>
</reference>
<dbReference type="AlphaFoldDB" id="A0AA41R1K9"/>
<proteinExistence type="predicted"/>
<organism evidence="1 2">
    <name type="scientific">Desulfatitalea alkaliphila</name>
    <dbReference type="NCBI Taxonomy" id="2929485"/>
    <lineage>
        <taxon>Bacteria</taxon>
        <taxon>Pseudomonadati</taxon>
        <taxon>Thermodesulfobacteriota</taxon>
        <taxon>Desulfobacteria</taxon>
        <taxon>Desulfobacterales</taxon>
        <taxon>Desulfosarcinaceae</taxon>
        <taxon>Desulfatitalea</taxon>
    </lineage>
</organism>
<evidence type="ECO:0000313" key="1">
    <source>
        <dbReference type="EMBL" id="MCJ8500809.1"/>
    </source>
</evidence>
<keyword evidence="2" id="KW-1185">Reference proteome</keyword>
<dbReference type="EMBL" id="JALJRB010000008">
    <property type="protein sequence ID" value="MCJ8500809.1"/>
    <property type="molecule type" value="Genomic_DNA"/>
</dbReference>
<dbReference type="SUPFAM" id="SSF52540">
    <property type="entry name" value="P-loop containing nucleoside triphosphate hydrolases"/>
    <property type="match status" value="1"/>
</dbReference>
<name>A0AA41R1K9_9BACT</name>